<reference evidence="3 4" key="1">
    <citation type="submission" date="2017-03" db="EMBL/GenBank/DDBJ databases">
        <authorList>
            <person name="Afonso C.L."/>
            <person name="Miller P.J."/>
            <person name="Scott M.A."/>
            <person name="Spackman E."/>
            <person name="Goraichik I."/>
            <person name="Dimitrov K.M."/>
            <person name="Suarez D.L."/>
            <person name="Swayne D.E."/>
        </authorList>
    </citation>
    <scope>NUCLEOTIDE SEQUENCE [LARGE SCALE GENOMIC DNA]</scope>
    <source>
        <strain evidence="3 4">CECT 7680</strain>
    </source>
</reference>
<protein>
    <recommendedName>
        <fullName evidence="5">Nickel/cobalt homeostasis protein RcnB</fullName>
    </recommendedName>
</protein>
<dbReference type="OrthoDB" id="7666115at2"/>
<keyword evidence="4" id="KW-1185">Reference proteome</keyword>
<gene>
    <name evidence="3" type="ORF">PSA7680_02900</name>
</gene>
<evidence type="ECO:0000256" key="2">
    <source>
        <dbReference type="SAM" id="SignalP"/>
    </source>
</evidence>
<dbReference type="AlphaFoldDB" id="A0A1Y5T5G0"/>
<keyword evidence="2" id="KW-0732">Signal</keyword>
<dbReference type="InterPro" id="IPR006311">
    <property type="entry name" value="TAT_signal"/>
</dbReference>
<evidence type="ECO:0000313" key="3">
    <source>
        <dbReference type="EMBL" id="SLN55712.1"/>
    </source>
</evidence>
<dbReference type="PROSITE" id="PS51318">
    <property type="entry name" value="TAT"/>
    <property type="match status" value="1"/>
</dbReference>
<organism evidence="3 4">
    <name type="scientific">Pseudoruegeria aquimaris</name>
    <dbReference type="NCBI Taxonomy" id="393663"/>
    <lineage>
        <taxon>Bacteria</taxon>
        <taxon>Pseudomonadati</taxon>
        <taxon>Pseudomonadota</taxon>
        <taxon>Alphaproteobacteria</taxon>
        <taxon>Rhodobacterales</taxon>
        <taxon>Roseobacteraceae</taxon>
        <taxon>Pseudoruegeria</taxon>
    </lineage>
</organism>
<accession>A0A1Y5T5G0</accession>
<dbReference type="EMBL" id="FWFQ01000023">
    <property type="protein sequence ID" value="SLN55712.1"/>
    <property type="molecule type" value="Genomic_DNA"/>
</dbReference>
<name>A0A1Y5T5G0_9RHOB</name>
<dbReference type="RefSeq" id="WP_085869437.1">
    <property type="nucleotide sequence ID" value="NZ_FWFQ01000023.1"/>
</dbReference>
<evidence type="ECO:0008006" key="5">
    <source>
        <dbReference type="Google" id="ProtNLM"/>
    </source>
</evidence>
<dbReference type="Proteomes" id="UP000193409">
    <property type="component" value="Unassembled WGS sequence"/>
</dbReference>
<sequence>MLNRRHFLAGCLFAPFALATSAAHADKKGKAVPPGQIKRHGNGAAKAIPPGQARKWVRGDVLPADLKYDDIVDLSGWKLKPPGAGNKYIKVDNEIYEIAKDTGKVVEAIGIVGDWLK</sequence>
<dbReference type="Gene3D" id="3.10.450.160">
    <property type="entry name" value="inner membrane protein cigr"/>
    <property type="match status" value="1"/>
</dbReference>
<evidence type="ECO:0000313" key="4">
    <source>
        <dbReference type="Proteomes" id="UP000193409"/>
    </source>
</evidence>
<proteinExistence type="predicted"/>
<feature type="region of interest" description="Disordered" evidence="1">
    <location>
        <begin position="29"/>
        <end position="48"/>
    </location>
</feature>
<feature type="chain" id="PRO_5012780104" description="Nickel/cobalt homeostasis protein RcnB" evidence="2">
    <location>
        <begin position="26"/>
        <end position="117"/>
    </location>
</feature>
<evidence type="ECO:0000256" key="1">
    <source>
        <dbReference type="SAM" id="MobiDB-lite"/>
    </source>
</evidence>
<feature type="signal peptide" evidence="2">
    <location>
        <begin position="1"/>
        <end position="25"/>
    </location>
</feature>